<dbReference type="InParanoid" id="A0A2K3D627"/>
<feature type="region of interest" description="Disordered" evidence="8">
    <location>
        <begin position="1006"/>
        <end position="1027"/>
    </location>
</feature>
<evidence type="ECO:0000256" key="9">
    <source>
        <dbReference type="SAM" id="Phobius"/>
    </source>
</evidence>
<dbReference type="SUPFAM" id="SSF55781">
    <property type="entry name" value="GAF domain-like"/>
    <property type="match status" value="1"/>
</dbReference>
<dbReference type="GO" id="GO:0005524">
    <property type="term" value="F:ATP binding"/>
    <property type="evidence" value="ECO:0007669"/>
    <property type="project" value="UniProtKB-UniRule"/>
</dbReference>
<dbReference type="Pfam" id="PF13185">
    <property type="entry name" value="GAF_2"/>
    <property type="match status" value="1"/>
</dbReference>
<feature type="region of interest" description="Disordered" evidence="8">
    <location>
        <begin position="429"/>
        <end position="485"/>
    </location>
</feature>
<dbReference type="InterPro" id="IPR017441">
    <property type="entry name" value="Protein_kinase_ATP_BS"/>
</dbReference>
<dbReference type="KEGG" id="cre:CHLRE_12g552150v5"/>
<feature type="compositionally biased region" description="Low complexity" evidence="8">
    <location>
        <begin position="429"/>
        <end position="440"/>
    </location>
</feature>
<evidence type="ECO:0000313" key="12">
    <source>
        <dbReference type="Proteomes" id="UP000006906"/>
    </source>
</evidence>
<evidence type="ECO:0000313" key="11">
    <source>
        <dbReference type="EMBL" id="PNW75985.1"/>
    </source>
</evidence>
<reference evidence="11 12" key="1">
    <citation type="journal article" date="2007" name="Science">
        <title>The Chlamydomonas genome reveals the evolution of key animal and plant functions.</title>
        <authorList>
            <person name="Merchant S.S."/>
            <person name="Prochnik S.E."/>
            <person name="Vallon O."/>
            <person name="Harris E.H."/>
            <person name="Karpowicz S.J."/>
            <person name="Witman G.B."/>
            <person name="Terry A."/>
            <person name="Salamov A."/>
            <person name="Fritz-Laylin L.K."/>
            <person name="Marechal-Drouard L."/>
            <person name="Marshall W.F."/>
            <person name="Qu L.H."/>
            <person name="Nelson D.R."/>
            <person name="Sanderfoot A.A."/>
            <person name="Spalding M.H."/>
            <person name="Kapitonov V.V."/>
            <person name="Ren Q."/>
            <person name="Ferris P."/>
            <person name="Lindquist E."/>
            <person name="Shapiro H."/>
            <person name="Lucas S.M."/>
            <person name="Grimwood J."/>
            <person name="Schmutz J."/>
            <person name="Cardol P."/>
            <person name="Cerutti H."/>
            <person name="Chanfreau G."/>
            <person name="Chen C.L."/>
            <person name="Cognat V."/>
            <person name="Croft M.T."/>
            <person name="Dent R."/>
            <person name="Dutcher S."/>
            <person name="Fernandez E."/>
            <person name="Fukuzawa H."/>
            <person name="Gonzalez-Ballester D."/>
            <person name="Gonzalez-Halphen D."/>
            <person name="Hallmann A."/>
            <person name="Hanikenne M."/>
            <person name="Hippler M."/>
            <person name="Inwood W."/>
            <person name="Jabbari K."/>
            <person name="Kalanon M."/>
            <person name="Kuras R."/>
            <person name="Lefebvre P.A."/>
            <person name="Lemaire S.D."/>
            <person name="Lobanov A.V."/>
            <person name="Lohr M."/>
            <person name="Manuell A."/>
            <person name="Meier I."/>
            <person name="Mets L."/>
            <person name="Mittag M."/>
            <person name="Mittelmeier T."/>
            <person name="Moroney J.V."/>
            <person name="Moseley J."/>
            <person name="Napoli C."/>
            <person name="Nedelcu A.M."/>
            <person name="Niyogi K."/>
            <person name="Novoselov S.V."/>
            <person name="Paulsen I.T."/>
            <person name="Pazour G."/>
            <person name="Purton S."/>
            <person name="Ral J.P."/>
            <person name="Riano-Pachon D.M."/>
            <person name="Riekhof W."/>
            <person name="Rymarquis L."/>
            <person name="Schroda M."/>
            <person name="Stern D."/>
            <person name="Umen J."/>
            <person name="Willows R."/>
            <person name="Wilson N."/>
            <person name="Zimmer S.L."/>
            <person name="Allmer J."/>
            <person name="Balk J."/>
            <person name="Bisova K."/>
            <person name="Chen C.J."/>
            <person name="Elias M."/>
            <person name="Gendler K."/>
            <person name="Hauser C."/>
            <person name="Lamb M.R."/>
            <person name="Ledford H."/>
            <person name="Long J.C."/>
            <person name="Minagawa J."/>
            <person name="Page M.D."/>
            <person name="Pan J."/>
            <person name="Pootakham W."/>
            <person name="Roje S."/>
            <person name="Rose A."/>
            <person name="Stahlberg E."/>
            <person name="Terauchi A.M."/>
            <person name="Yang P."/>
            <person name="Ball S."/>
            <person name="Bowler C."/>
            <person name="Dieckmann C.L."/>
            <person name="Gladyshev V.N."/>
            <person name="Green P."/>
            <person name="Jorgensen R."/>
            <person name="Mayfield S."/>
            <person name="Mueller-Roeber B."/>
            <person name="Rajamani S."/>
            <person name="Sayre R.T."/>
            <person name="Brokstein P."/>
            <person name="Dubchak I."/>
            <person name="Goodstein D."/>
            <person name="Hornick L."/>
            <person name="Huang Y.W."/>
            <person name="Jhaveri J."/>
            <person name="Luo Y."/>
            <person name="Martinez D."/>
            <person name="Ngau W.C."/>
            <person name="Otillar B."/>
            <person name="Poliakov A."/>
            <person name="Porter A."/>
            <person name="Szajkowski L."/>
            <person name="Werner G."/>
            <person name="Zhou K."/>
            <person name="Grigoriev I.V."/>
            <person name="Rokhsar D.S."/>
            <person name="Grossman A.R."/>
        </authorList>
    </citation>
    <scope>NUCLEOTIDE SEQUENCE [LARGE SCALE GENOMIC DNA]</scope>
    <source>
        <strain evidence="12">CC-503</strain>
    </source>
</reference>
<dbReference type="PROSITE" id="PS00107">
    <property type="entry name" value="PROTEIN_KINASE_ATP"/>
    <property type="match status" value="1"/>
</dbReference>
<dbReference type="InterPro" id="IPR003018">
    <property type="entry name" value="GAF"/>
</dbReference>
<organism evidence="11 12">
    <name type="scientific">Chlamydomonas reinhardtii</name>
    <name type="common">Chlamydomonas smithii</name>
    <dbReference type="NCBI Taxonomy" id="3055"/>
    <lineage>
        <taxon>Eukaryota</taxon>
        <taxon>Viridiplantae</taxon>
        <taxon>Chlorophyta</taxon>
        <taxon>core chlorophytes</taxon>
        <taxon>Chlorophyceae</taxon>
        <taxon>CS clade</taxon>
        <taxon>Chlamydomonadales</taxon>
        <taxon>Chlamydomonadaceae</taxon>
        <taxon>Chlamydomonas</taxon>
    </lineage>
</organism>
<dbReference type="InterPro" id="IPR000719">
    <property type="entry name" value="Prot_kinase_dom"/>
</dbReference>
<evidence type="ECO:0000256" key="1">
    <source>
        <dbReference type="ARBA" id="ARBA00022527"/>
    </source>
</evidence>
<feature type="transmembrane region" description="Helical" evidence="9">
    <location>
        <begin position="197"/>
        <end position="222"/>
    </location>
</feature>
<name>A0A2K3D627_CHLRE</name>
<dbReference type="PROSITE" id="PS00108">
    <property type="entry name" value="PROTEIN_KINASE_ST"/>
    <property type="match status" value="1"/>
</dbReference>
<dbReference type="PaxDb" id="3055-EDP03075"/>
<feature type="region of interest" description="Disordered" evidence="8">
    <location>
        <begin position="1217"/>
        <end position="1261"/>
    </location>
</feature>
<dbReference type="Proteomes" id="UP000006906">
    <property type="component" value="Chromosome 12"/>
</dbReference>
<proteinExistence type="predicted"/>
<dbReference type="SMART" id="SM00220">
    <property type="entry name" value="S_TKc"/>
    <property type="match status" value="1"/>
</dbReference>
<evidence type="ECO:0000256" key="5">
    <source>
        <dbReference type="ARBA" id="ARBA00022840"/>
    </source>
</evidence>
<feature type="domain" description="Protein kinase" evidence="10">
    <location>
        <begin position="1085"/>
        <end position="1436"/>
    </location>
</feature>
<dbReference type="InterPro" id="IPR029016">
    <property type="entry name" value="GAF-like_dom_sf"/>
</dbReference>
<evidence type="ECO:0000256" key="6">
    <source>
        <dbReference type="ARBA" id="ARBA00023170"/>
    </source>
</evidence>
<feature type="compositionally biased region" description="Gly residues" evidence="8">
    <location>
        <begin position="1238"/>
        <end position="1254"/>
    </location>
</feature>
<evidence type="ECO:0000256" key="4">
    <source>
        <dbReference type="ARBA" id="ARBA00022777"/>
    </source>
</evidence>
<dbReference type="Pfam" id="PF07714">
    <property type="entry name" value="PK_Tyr_Ser-Thr"/>
    <property type="match status" value="1"/>
</dbReference>
<dbReference type="InterPro" id="IPR051681">
    <property type="entry name" value="Ser/Thr_Kinases-Pseudokinases"/>
</dbReference>
<dbReference type="InterPro" id="IPR001245">
    <property type="entry name" value="Ser-Thr/Tyr_kinase_cat_dom"/>
</dbReference>
<dbReference type="InterPro" id="IPR008271">
    <property type="entry name" value="Ser/Thr_kinase_AS"/>
</dbReference>
<dbReference type="GO" id="GO:0007165">
    <property type="term" value="P:signal transduction"/>
    <property type="evidence" value="ECO:0000318"/>
    <property type="project" value="GO_Central"/>
</dbReference>
<dbReference type="GeneID" id="5719680"/>
<feature type="transmembrane region" description="Helical" evidence="9">
    <location>
        <begin position="92"/>
        <end position="117"/>
    </location>
</feature>
<dbReference type="STRING" id="3055.A0A2K3D627"/>
<evidence type="ECO:0000259" key="10">
    <source>
        <dbReference type="PROSITE" id="PS50011"/>
    </source>
</evidence>
<keyword evidence="9" id="KW-1133">Transmembrane helix</keyword>
<feature type="compositionally biased region" description="Low complexity" evidence="8">
    <location>
        <begin position="449"/>
        <end position="472"/>
    </location>
</feature>
<dbReference type="ExpressionAtlas" id="A0A2K3D627">
    <property type="expression patterns" value="baseline"/>
</dbReference>
<dbReference type="Gramene" id="PNW75985">
    <property type="protein sequence ID" value="PNW75985"/>
    <property type="gene ID" value="CHLRE_12g552150v5"/>
</dbReference>
<gene>
    <name evidence="11" type="ORF">CHLRE_12g552150v5</name>
</gene>
<feature type="compositionally biased region" description="Gly residues" evidence="8">
    <location>
        <begin position="1217"/>
        <end position="1231"/>
    </location>
</feature>
<feature type="region of interest" description="Disordered" evidence="8">
    <location>
        <begin position="527"/>
        <end position="546"/>
    </location>
</feature>
<keyword evidence="2" id="KW-0808">Transferase</keyword>
<accession>A0A2K3D627</accession>
<keyword evidence="5 7" id="KW-0067">ATP-binding</keyword>
<feature type="binding site" evidence="7">
    <location>
        <position position="1112"/>
    </location>
    <ligand>
        <name>ATP</name>
        <dbReference type="ChEBI" id="CHEBI:30616"/>
    </ligand>
</feature>
<dbReference type="Gene3D" id="3.30.450.40">
    <property type="match status" value="1"/>
</dbReference>
<dbReference type="OrthoDB" id="530518at2759"/>
<keyword evidence="9" id="KW-0812">Transmembrane</keyword>
<feature type="transmembrane region" description="Helical" evidence="9">
    <location>
        <begin position="124"/>
        <end position="143"/>
    </location>
</feature>
<feature type="transmembrane region" description="Helical" evidence="9">
    <location>
        <begin position="361"/>
        <end position="386"/>
    </location>
</feature>
<protein>
    <recommendedName>
        <fullName evidence="10">Protein kinase domain-containing protein</fullName>
    </recommendedName>
</protein>
<dbReference type="GO" id="GO:0004674">
    <property type="term" value="F:protein serine/threonine kinase activity"/>
    <property type="evidence" value="ECO:0000318"/>
    <property type="project" value="GO_Central"/>
</dbReference>
<evidence type="ECO:0000256" key="2">
    <source>
        <dbReference type="ARBA" id="ARBA00022679"/>
    </source>
</evidence>
<keyword evidence="9" id="KW-0472">Membrane</keyword>
<evidence type="ECO:0000256" key="8">
    <source>
        <dbReference type="SAM" id="MobiDB-lite"/>
    </source>
</evidence>
<feature type="transmembrane region" description="Helical" evidence="9">
    <location>
        <begin position="6"/>
        <end position="29"/>
    </location>
</feature>
<keyword evidence="1" id="KW-0723">Serine/threonine-protein kinase</keyword>
<dbReference type="EMBL" id="CM008973">
    <property type="protein sequence ID" value="PNW75985.1"/>
    <property type="molecule type" value="Genomic_DNA"/>
</dbReference>
<evidence type="ECO:0000256" key="7">
    <source>
        <dbReference type="PROSITE-ProRule" id="PRU10141"/>
    </source>
</evidence>
<keyword evidence="12" id="KW-1185">Reference proteome</keyword>
<feature type="transmembrane region" description="Helical" evidence="9">
    <location>
        <begin position="60"/>
        <end position="80"/>
    </location>
</feature>
<keyword evidence="3 7" id="KW-0547">Nucleotide-binding</keyword>
<sequence length="1445" mass="146679">MLCDWAWGTSLLAVTSCGVAFWWTIRYTLRDARSARSRPSAVNSRLYLARRTQLHHARGLRAAQLCAGILYAAMMSYAHLIASPGNLNSAHVFGLLLTYLNVATTCWCMTIGLVPYFEKTLLEFNPIVSVASVGSLALFHHFVGSTGLAVQHSFLSKILAYDVLWLLEDCPVQAFLPLHVAAVLMHTSYHVCSGTDLHLLSMGLGYVGLGVVLPVVVSGLLLPSNSQVKVPGSLHTVLSASVAGFLLVDQLLRAPALVEPLQDAVAAPGGLLARGVSSLLEAPVAGARYGYGLSEATSLGLMWSALVVLLVSSFVSVISDEDHSSATQGAAPWTLFSLLKENSATSALLTLLRGLPTAKKYVVMVMIAISLAQGVGIVSIAGGLLVQGPESFVRTAPAVLLCVMLGVVLQVAGVLYVLVPGGAAAAGGQAADRSGAGAAHGSHHGHHAGGNSTSTATTAPATTAASDPGTASRSTSVGGTTPLWGSKSMLTRANVAAQDMMVSSEPPSTGPGTLGINTETFSLVSGLSRGPSERLSSADVGADESSPDLRSRIEALANFKTFMQGLDQQPGVYSLEEFIRGAAAAMKGIFPGVAHASFCLLNSTRNCVNMYTFLGDGSRKPPRINVAVAPGTLIYHVLHNCQPVFISNVAAFPGPYADVQFMRFVLSLRSVACLPLVVAGSRVLGVLRLGFEEQWNWTEQEKSIAKQLALVLSSTSSGMGAGPGGLHTAAMGAAVGGVPGGVYPDPQAQAAAAAAAGGYPGGAGLGGGGGGMGGVVNSAPNVLEDAASYGMSQSLAAVQAAGAMYGMAGGGAGGGGMSMPMVHGGGGGGPGSDTSGSGLSRRMVGRASMGALPYPGGGGGMYPAGLGGPGSLGHLGLGSNLLDSGASGATVAAGGGGVSMLGPSGNSRASYDYNAYAYAAALAAGQGHGQPGLMGGMPGGGGGGMLPGMAGMMGNGGMMSPMGQGHAHAQMMAGGGGGGFMGGDPNLAAAMAAAATAAAGGGGGSGPYQYPPSTHSSDMHHGGAGGGYNAGHGLSSSGSGRQMGSELDETWLLQQPGSSQVRRALAGAAAGAAGGAAAPGVNADIKMLEVIGRGGFGSVYKAFWRGMVVAVKVLEHEDEMLPCSGNSGGAAKVDTSSRRAALLEGAMTSTISHTHVVQTYDYRVVHLDPTSSLNGITRSRVLHETHIIMEFCDRGSLQDAIEQGVFVVDGQTRGGGGAAAGSAAGGGGKSKGGATAPAGGGAASGTGSGPGGQAAPGRAGAGAEAEVDMELICMTLAEVSSAMDYLHKHRITHRDLKPKNILLRSSNKDRRGYVAKVSDFGLSQVLPDTNKTQVSTKYSGTVTHMAPELIEDGKVYQQGDVYAFGIIMWEIFTSASPYQGMAHPQIMVGVVTHNLRPKFPAHCPEWYKGLAYRCWRKDPKARPPFNEITKSLLALVTDKDWNPAD</sequence>
<feature type="transmembrane region" description="Helical" evidence="9">
    <location>
        <begin position="298"/>
        <end position="318"/>
    </location>
</feature>
<dbReference type="PROSITE" id="PS50011">
    <property type="entry name" value="PROTEIN_KINASE_DOM"/>
    <property type="match status" value="1"/>
</dbReference>
<feature type="transmembrane region" description="Helical" evidence="9">
    <location>
        <begin position="398"/>
        <end position="419"/>
    </location>
</feature>
<keyword evidence="6" id="KW-0675">Receptor</keyword>
<dbReference type="RefSeq" id="XP_042918972.1">
    <property type="nucleotide sequence ID" value="XM_043069017.1"/>
</dbReference>
<dbReference type="InterPro" id="IPR011009">
    <property type="entry name" value="Kinase-like_dom_sf"/>
</dbReference>
<dbReference type="PANTHER" id="PTHR44329:SF214">
    <property type="entry name" value="PROTEIN KINASE DOMAIN-CONTAINING PROTEIN"/>
    <property type="match status" value="1"/>
</dbReference>
<dbReference type="SUPFAM" id="SSF56112">
    <property type="entry name" value="Protein kinase-like (PK-like)"/>
    <property type="match status" value="1"/>
</dbReference>
<evidence type="ECO:0000256" key="3">
    <source>
        <dbReference type="ARBA" id="ARBA00022741"/>
    </source>
</evidence>
<dbReference type="Gene3D" id="1.10.510.10">
    <property type="entry name" value="Transferase(Phosphotransferase) domain 1"/>
    <property type="match status" value="2"/>
</dbReference>
<dbReference type="PANTHER" id="PTHR44329">
    <property type="entry name" value="SERINE/THREONINE-PROTEIN KINASE TNNI3K-RELATED"/>
    <property type="match status" value="1"/>
</dbReference>
<keyword evidence="4" id="KW-0418">Kinase</keyword>